<reference evidence="2 3" key="1">
    <citation type="submission" date="2018-08" db="EMBL/GenBank/DDBJ databases">
        <title>Linezolid Resistance in Mycobacterium abscessus: MIC Distribution and Comprehensive Investigation of Resistance Mechanisms.</title>
        <authorList>
            <person name="Ye M."/>
            <person name="Xu L."/>
            <person name="Zou Y."/>
            <person name="Li B."/>
            <person name="Guo Q."/>
            <person name="Zhang Y."/>
            <person name="Zhan M."/>
            <person name="Xu B."/>
            <person name="Yu F."/>
            <person name="Zhang Z."/>
            <person name="Chu H."/>
        </authorList>
    </citation>
    <scope>NUCLEOTIDE SEQUENCE [LARGE SCALE GENOMIC DNA]</scope>
    <source>
        <strain evidence="2 3">G143</strain>
    </source>
</reference>
<dbReference type="Pfam" id="PF13560">
    <property type="entry name" value="HTH_31"/>
    <property type="match status" value="1"/>
</dbReference>
<proteinExistence type="predicted"/>
<dbReference type="InterPro" id="IPR010982">
    <property type="entry name" value="Lambda_DNA-bd_dom_sf"/>
</dbReference>
<gene>
    <name evidence="2" type="ORF">D2E76_26920</name>
</gene>
<accession>A0ABD7HG71</accession>
<dbReference type="SMART" id="SM00530">
    <property type="entry name" value="HTH_XRE"/>
    <property type="match status" value="1"/>
</dbReference>
<name>A0ABD7HG71_9MYCO</name>
<dbReference type="PROSITE" id="PS50943">
    <property type="entry name" value="HTH_CROC1"/>
    <property type="match status" value="1"/>
</dbReference>
<sequence length="179" mass="18872">MDDQTIGRRVRQAREEAGLSGRQLASAVGMDSGAYSRSEAGTRAFKAAELIALADAMELPLDTLVRRPSAPQVEAVRRAGAAAERAGGEIATWVEAVNRSIASMLKDPSIFTQVSDGASANALRVQFAGHVGGLLPDTRTVTVLPGLSGLFTEVLREILPGRFAFVEAAPGEPEDEKRG</sequence>
<dbReference type="CDD" id="cd00093">
    <property type="entry name" value="HTH_XRE"/>
    <property type="match status" value="1"/>
</dbReference>
<evidence type="ECO:0000259" key="1">
    <source>
        <dbReference type="PROSITE" id="PS50943"/>
    </source>
</evidence>
<dbReference type="RefSeq" id="WP_119596605.1">
    <property type="nucleotide sequence ID" value="NZ_QXBN01000046.1"/>
</dbReference>
<evidence type="ECO:0000313" key="2">
    <source>
        <dbReference type="EMBL" id="RIT28710.1"/>
    </source>
</evidence>
<dbReference type="InterPro" id="IPR001387">
    <property type="entry name" value="Cro/C1-type_HTH"/>
</dbReference>
<dbReference type="SUPFAM" id="SSF47413">
    <property type="entry name" value="lambda repressor-like DNA-binding domains"/>
    <property type="match status" value="1"/>
</dbReference>
<comment type="caution">
    <text evidence="2">The sequence shown here is derived from an EMBL/GenBank/DDBJ whole genome shotgun (WGS) entry which is preliminary data.</text>
</comment>
<dbReference type="Gene3D" id="1.10.260.40">
    <property type="entry name" value="lambda repressor-like DNA-binding domains"/>
    <property type="match status" value="1"/>
</dbReference>
<evidence type="ECO:0000313" key="3">
    <source>
        <dbReference type="Proteomes" id="UP000284557"/>
    </source>
</evidence>
<feature type="domain" description="HTH cro/C1-type" evidence="1">
    <location>
        <begin position="10"/>
        <end position="64"/>
    </location>
</feature>
<organism evidence="2 3">
    <name type="scientific">Mycobacteroides abscessus</name>
    <dbReference type="NCBI Taxonomy" id="36809"/>
    <lineage>
        <taxon>Bacteria</taxon>
        <taxon>Bacillati</taxon>
        <taxon>Actinomycetota</taxon>
        <taxon>Actinomycetes</taxon>
        <taxon>Mycobacteriales</taxon>
        <taxon>Mycobacteriaceae</taxon>
        <taxon>Mycobacteroides</taxon>
    </lineage>
</organism>
<dbReference type="EMBL" id="QXBN01000046">
    <property type="protein sequence ID" value="RIT28710.1"/>
    <property type="molecule type" value="Genomic_DNA"/>
</dbReference>
<protein>
    <submittedName>
        <fullName evidence="2">XRE family transcriptional regulator</fullName>
    </submittedName>
</protein>
<dbReference type="Proteomes" id="UP000284557">
    <property type="component" value="Unassembled WGS sequence"/>
</dbReference>
<dbReference type="AlphaFoldDB" id="A0ABD7HG71"/>